<dbReference type="KEGG" id="raj:RA11412_1763"/>
<dbReference type="EMBL" id="AP017895">
    <property type="protein sequence ID" value="BAV88062.1"/>
    <property type="molecule type" value="Genomic_DNA"/>
</dbReference>
<dbReference type="GO" id="GO:0008893">
    <property type="term" value="F:guanosine-3',5'-bis(diphosphate) 3'-diphosphatase activity"/>
    <property type="evidence" value="ECO:0007669"/>
    <property type="project" value="TreeGrafter"/>
</dbReference>
<proteinExistence type="predicted"/>
<evidence type="ECO:0000313" key="2">
    <source>
        <dbReference type="EMBL" id="BAV88062.1"/>
    </source>
</evidence>
<name>A0A2Z5R006_9MICC</name>
<dbReference type="InterPro" id="IPR052194">
    <property type="entry name" value="MESH1"/>
</dbReference>
<dbReference type="Gene3D" id="1.10.3210.10">
    <property type="entry name" value="Hypothetical protein af1432"/>
    <property type="match status" value="1"/>
</dbReference>
<evidence type="ECO:0000313" key="3">
    <source>
        <dbReference type="Proteomes" id="UP000250241"/>
    </source>
</evidence>
<sequence>MMTNNYFKEMIRLADSIADQAHSGQTDKIGRPYITHPRRVAFAVRKLAPENMRVEAQIVALLHDTVEDTGVTLDYLARYFSVSIVDAVDALTKRKGETLEQSIARVRANELARLVKHADIADNTDPERTALLDEETRERLAKKYAKSLTLLSLGE</sequence>
<dbReference type="AlphaFoldDB" id="A0A2Z5R006"/>
<dbReference type="SMART" id="SM00471">
    <property type="entry name" value="HDc"/>
    <property type="match status" value="1"/>
</dbReference>
<dbReference type="SUPFAM" id="SSF109604">
    <property type="entry name" value="HD-domain/PDEase-like"/>
    <property type="match status" value="1"/>
</dbReference>
<dbReference type="InterPro" id="IPR003607">
    <property type="entry name" value="HD/PDEase_dom"/>
</dbReference>
<organism evidence="2 3">
    <name type="scientific">Rothia aeria</name>
    <dbReference type="NCBI Taxonomy" id="172042"/>
    <lineage>
        <taxon>Bacteria</taxon>
        <taxon>Bacillati</taxon>
        <taxon>Actinomycetota</taxon>
        <taxon>Actinomycetes</taxon>
        <taxon>Micrococcales</taxon>
        <taxon>Micrococcaceae</taxon>
        <taxon>Rothia</taxon>
    </lineage>
</organism>
<dbReference type="Proteomes" id="UP000250241">
    <property type="component" value="Chromosome"/>
</dbReference>
<keyword evidence="3" id="KW-1185">Reference proteome</keyword>
<protein>
    <recommendedName>
        <fullName evidence="1">HD/PDEase domain-containing protein</fullName>
    </recommendedName>
</protein>
<evidence type="ECO:0000259" key="1">
    <source>
        <dbReference type="SMART" id="SM00471"/>
    </source>
</evidence>
<dbReference type="PANTHER" id="PTHR46246">
    <property type="entry name" value="GUANOSINE-3',5'-BIS(DIPHOSPHATE) 3'-PYROPHOSPHOHYDROLASE MESH1"/>
    <property type="match status" value="1"/>
</dbReference>
<dbReference type="Pfam" id="PF13328">
    <property type="entry name" value="HD_4"/>
    <property type="match status" value="1"/>
</dbReference>
<gene>
    <name evidence="2" type="ORF">RA11412_1763</name>
</gene>
<feature type="domain" description="HD/PDEase" evidence="1">
    <location>
        <begin position="29"/>
        <end position="133"/>
    </location>
</feature>
<accession>A0A2Z5R006</accession>
<reference evidence="2 3" key="1">
    <citation type="submission" date="2016-10" db="EMBL/GenBank/DDBJ databases">
        <title>Genome sequence of Rothia aeria strain JCM11412.</title>
        <authorList>
            <person name="Nambu T."/>
        </authorList>
    </citation>
    <scope>NUCLEOTIDE SEQUENCE [LARGE SCALE GENOMIC DNA]</scope>
    <source>
        <strain evidence="2 3">JCM 11412</strain>
    </source>
</reference>
<dbReference type="PANTHER" id="PTHR46246:SF1">
    <property type="entry name" value="GUANOSINE-3',5'-BIS(DIPHOSPHATE) 3'-PYROPHOSPHOHYDROLASE MESH1"/>
    <property type="match status" value="1"/>
</dbReference>